<evidence type="ECO:0000313" key="2">
    <source>
        <dbReference type="EMBL" id="KRX09235.1"/>
    </source>
</evidence>
<name>A0A0V0R424_PSEPJ</name>
<keyword evidence="1" id="KW-1133">Transmembrane helix</keyword>
<feature type="transmembrane region" description="Helical" evidence="1">
    <location>
        <begin position="74"/>
        <end position="95"/>
    </location>
</feature>
<evidence type="ECO:0000256" key="1">
    <source>
        <dbReference type="SAM" id="Phobius"/>
    </source>
</evidence>
<keyword evidence="3" id="KW-1185">Reference proteome</keyword>
<reference evidence="2 3" key="1">
    <citation type="journal article" date="2015" name="Sci. Rep.">
        <title>Genome of the facultative scuticociliatosis pathogen Pseudocohnilembus persalinus provides insight into its virulence through horizontal gene transfer.</title>
        <authorList>
            <person name="Xiong J."/>
            <person name="Wang G."/>
            <person name="Cheng J."/>
            <person name="Tian M."/>
            <person name="Pan X."/>
            <person name="Warren A."/>
            <person name="Jiang C."/>
            <person name="Yuan D."/>
            <person name="Miao W."/>
        </authorList>
    </citation>
    <scope>NUCLEOTIDE SEQUENCE [LARGE SCALE GENOMIC DNA]</scope>
    <source>
        <strain evidence="2">36N120E</strain>
    </source>
</reference>
<keyword evidence="1" id="KW-0812">Transmembrane</keyword>
<dbReference type="EMBL" id="LDAU01000053">
    <property type="protein sequence ID" value="KRX09235.1"/>
    <property type="molecule type" value="Genomic_DNA"/>
</dbReference>
<dbReference type="InParanoid" id="A0A0V0R424"/>
<protein>
    <recommendedName>
        <fullName evidence="4">Transmembrane protein</fullName>
    </recommendedName>
</protein>
<proteinExistence type="predicted"/>
<accession>A0A0V0R424</accession>
<sequence length="114" mass="14100">MKYKMKKTNKFSYYLFKEQLILKIDIVDNWLFQEGMQMQMKMIFKQQLGKQMKKQVEIYNFKQKIELKNKKQNILFFQAQIFNPKIALIFISFTWEKLQANFMQEQIKMDSNYL</sequence>
<keyword evidence="1" id="KW-0472">Membrane</keyword>
<dbReference type="AlphaFoldDB" id="A0A0V0R424"/>
<evidence type="ECO:0008006" key="4">
    <source>
        <dbReference type="Google" id="ProtNLM"/>
    </source>
</evidence>
<evidence type="ECO:0000313" key="3">
    <source>
        <dbReference type="Proteomes" id="UP000054937"/>
    </source>
</evidence>
<dbReference type="Proteomes" id="UP000054937">
    <property type="component" value="Unassembled WGS sequence"/>
</dbReference>
<comment type="caution">
    <text evidence="2">The sequence shown here is derived from an EMBL/GenBank/DDBJ whole genome shotgun (WGS) entry which is preliminary data.</text>
</comment>
<organism evidence="2 3">
    <name type="scientific">Pseudocohnilembus persalinus</name>
    <name type="common">Ciliate</name>
    <dbReference type="NCBI Taxonomy" id="266149"/>
    <lineage>
        <taxon>Eukaryota</taxon>
        <taxon>Sar</taxon>
        <taxon>Alveolata</taxon>
        <taxon>Ciliophora</taxon>
        <taxon>Intramacronucleata</taxon>
        <taxon>Oligohymenophorea</taxon>
        <taxon>Scuticociliatia</taxon>
        <taxon>Philasterida</taxon>
        <taxon>Pseudocohnilembidae</taxon>
        <taxon>Pseudocohnilembus</taxon>
    </lineage>
</organism>
<gene>
    <name evidence="2" type="ORF">PPERSA_05904</name>
</gene>